<evidence type="ECO:0000313" key="2">
    <source>
        <dbReference type="Proteomes" id="UP000005387"/>
    </source>
</evidence>
<keyword evidence="2" id="KW-1185">Reference proteome</keyword>
<dbReference type="eggNOG" id="ENOG503062V">
    <property type="taxonomic scope" value="Bacteria"/>
</dbReference>
<organism evidence="1 2">
    <name type="scientific">Paenibacillus curdlanolyticus YK9</name>
    <dbReference type="NCBI Taxonomy" id="717606"/>
    <lineage>
        <taxon>Bacteria</taxon>
        <taxon>Bacillati</taxon>
        <taxon>Bacillota</taxon>
        <taxon>Bacilli</taxon>
        <taxon>Bacillales</taxon>
        <taxon>Paenibacillaceae</taxon>
        <taxon>Paenibacillus</taxon>
    </lineage>
</organism>
<gene>
    <name evidence="1" type="ORF">PaecuDRAFT_1755</name>
</gene>
<name>E0I804_9BACL</name>
<reference evidence="1 2" key="1">
    <citation type="submission" date="2010-07" db="EMBL/GenBank/DDBJ databases">
        <title>The draft genome of Paenibacillus curdlanolyticus YK9.</title>
        <authorList>
            <consortium name="US DOE Joint Genome Institute (JGI-PGF)"/>
            <person name="Lucas S."/>
            <person name="Copeland A."/>
            <person name="Lapidus A."/>
            <person name="Cheng J.-F."/>
            <person name="Bruce D."/>
            <person name="Goodwin L."/>
            <person name="Pitluck S."/>
            <person name="Land M.L."/>
            <person name="Hauser L."/>
            <person name="Chang Y.-J."/>
            <person name="Jeffries C."/>
            <person name="Anderson I.J."/>
            <person name="Johnson E."/>
            <person name="Loganathan U."/>
            <person name="Mulhopadhyay B."/>
            <person name="Kyrpides N."/>
            <person name="Woyke T.J."/>
        </authorList>
    </citation>
    <scope>NUCLEOTIDE SEQUENCE [LARGE SCALE GENOMIC DNA]</scope>
    <source>
        <strain evidence="1 2">YK9</strain>
    </source>
</reference>
<dbReference type="AlphaFoldDB" id="E0I804"/>
<dbReference type="RefSeq" id="WP_006037766.1">
    <property type="nucleotide sequence ID" value="NZ_AEDD01000004.1"/>
</dbReference>
<dbReference type="OrthoDB" id="2601310at2"/>
<dbReference type="Proteomes" id="UP000005387">
    <property type="component" value="Unassembled WGS sequence"/>
</dbReference>
<evidence type="ECO:0000313" key="1">
    <source>
        <dbReference type="EMBL" id="EFM11309.1"/>
    </source>
</evidence>
<dbReference type="STRING" id="717606.PaecuDRAFT_1755"/>
<proteinExistence type="predicted"/>
<protein>
    <submittedName>
        <fullName evidence="1">Uncharacterized protein</fullName>
    </submittedName>
</protein>
<accession>E0I804</accession>
<sequence>MKNNDEKVRALDRIVNSETYITGLKTDELIMIIDGLENLEEVSIALTELSIRNTGLVLPYCLKILEGNLGDEFLQAVAFNLLYESDNGIAMGIFNPKLSSIPVALLGAIMDNLSTDSLQPFGASLSSEFLQSIIDRYLELSDSDRKRILDNYEWYKESYKDRLL</sequence>
<dbReference type="EMBL" id="AEDD01000004">
    <property type="protein sequence ID" value="EFM11309.1"/>
    <property type="molecule type" value="Genomic_DNA"/>
</dbReference>